<keyword evidence="2" id="KW-1185">Reference proteome</keyword>
<dbReference type="EMBL" id="MUZQ01000718">
    <property type="protein sequence ID" value="OWK49767.1"/>
    <property type="molecule type" value="Genomic_DNA"/>
</dbReference>
<sequence length="210" mass="22733">MCRNNRDLWDHALCLDGKQLSLACPTAPTACLPTCNIPTVSSRCSTVNTCVDTCVALMPTPALPPLNVAVSFKVSSMALARNFGVTSLAPSTLRVMRSGGRQCARILVVPLRRNARWSRGSRIVIPKFLRSAPLLEPLTMRPLIKGGVSSRGCVSYLLVGLCEDTQNLVGFQVLVQNGHQSDNLTLSIAVVTVKVYNKTISISRNIVEKL</sequence>
<evidence type="ECO:0000313" key="1">
    <source>
        <dbReference type="EMBL" id="OWK49767.1"/>
    </source>
</evidence>
<protein>
    <submittedName>
        <fullName evidence="1">Uncharacterized protein</fullName>
    </submittedName>
</protein>
<reference evidence="1 2" key="1">
    <citation type="submission" date="2017-05" db="EMBL/GenBank/DDBJ databases">
        <title>Genome of assembly of the Bengalese finch, Lonchura striata domestica.</title>
        <authorList>
            <person name="Colquitt B.M."/>
            <person name="Brainard M.S."/>
        </authorList>
    </citation>
    <scope>NUCLEOTIDE SEQUENCE [LARGE SCALE GENOMIC DNA]</scope>
    <source>
        <strain evidence="1">White83orange57</strain>
    </source>
</reference>
<accession>A0A218U7Q0</accession>
<organism evidence="1 2">
    <name type="scientific">Lonchura striata</name>
    <name type="common">white-rumped munia</name>
    <dbReference type="NCBI Taxonomy" id="40157"/>
    <lineage>
        <taxon>Eukaryota</taxon>
        <taxon>Metazoa</taxon>
        <taxon>Chordata</taxon>
        <taxon>Craniata</taxon>
        <taxon>Vertebrata</taxon>
        <taxon>Euteleostomi</taxon>
        <taxon>Archelosauria</taxon>
        <taxon>Archosauria</taxon>
        <taxon>Dinosauria</taxon>
        <taxon>Saurischia</taxon>
        <taxon>Theropoda</taxon>
        <taxon>Coelurosauria</taxon>
        <taxon>Aves</taxon>
        <taxon>Neognathae</taxon>
        <taxon>Neoaves</taxon>
        <taxon>Telluraves</taxon>
        <taxon>Australaves</taxon>
        <taxon>Passeriformes</taxon>
        <taxon>Passeroidea</taxon>
        <taxon>Estrildidae</taxon>
        <taxon>Estrildinae</taxon>
        <taxon>Lonchura</taxon>
    </lineage>
</organism>
<name>A0A218U7Q0_9PASE</name>
<dbReference type="AlphaFoldDB" id="A0A218U7Q0"/>
<comment type="caution">
    <text evidence="1">The sequence shown here is derived from an EMBL/GenBank/DDBJ whole genome shotgun (WGS) entry which is preliminary data.</text>
</comment>
<evidence type="ECO:0000313" key="2">
    <source>
        <dbReference type="Proteomes" id="UP000197619"/>
    </source>
</evidence>
<proteinExistence type="predicted"/>
<gene>
    <name evidence="1" type="ORF">RLOC_00005103</name>
</gene>
<dbReference type="Proteomes" id="UP000197619">
    <property type="component" value="Unassembled WGS sequence"/>
</dbReference>